<dbReference type="SMART" id="SM00753">
    <property type="entry name" value="PAM"/>
    <property type="match status" value="1"/>
</dbReference>
<dbReference type="PROSITE" id="PS50250">
    <property type="entry name" value="PCI"/>
    <property type="match status" value="1"/>
</dbReference>
<dbReference type="Pfam" id="PF01399">
    <property type="entry name" value="PCI"/>
    <property type="match status" value="1"/>
</dbReference>
<dbReference type="SUPFAM" id="SSF46785">
    <property type="entry name" value="Winged helix' DNA-binding domain"/>
    <property type="match status" value="1"/>
</dbReference>
<evidence type="ECO:0000256" key="2">
    <source>
        <dbReference type="ARBA" id="ARBA00022942"/>
    </source>
</evidence>
<feature type="domain" description="PCI" evidence="6">
    <location>
        <begin position="381"/>
        <end position="552"/>
    </location>
</feature>
<evidence type="ECO:0000259" key="6">
    <source>
        <dbReference type="PROSITE" id="PS50250"/>
    </source>
</evidence>
<feature type="region of interest" description="Disordered" evidence="4">
    <location>
        <begin position="31"/>
        <end position="50"/>
    </location>
</feature>
<dbReference type="CDD" id="cd11660">
    <property type="entry name" value="SANT_TRF"/>
    <property type="match status" value="1"/>
</dbReference>
<dbReference type="SUPFAM" id="SSF46689">
    <property type="entry name" value="Homeodomain-like"/>
    <property type="match status" value="1"/>
</dbReference>
<dbReference type="PANTHER" id="PTHR10678">
    <property type="entry name" value="26S PROTEASOME NON-ATPASE REGULATORY SUBUNIT 11/COP9 SIGNALOSOME COMPLEX SUBUNIT 2"/>
    <property type="match status" value="1"/>
</dbReference>
<gene>
    <name evidence="8" type="ORF">EZS28_001039</name>
</gene>
<dbReference type="PROSITE" id="PS50090">
    <property type="entry name" value="MYB_LIKE"/>
    <property type="match status" value="1"/>
</dbReference>
<comment type="caution">
    <text evidence="8">The sequence shown here is derived from an EMBL/GenBank/DDBJ whole genome shotgun (WGS) entry which is preliminary data.</text>
</comment>
<dbReference type="SMART" id="SM00088">
    <property type="entry name" value="PINT"/>
    <property type="match status" value="1"/>
</dbReference>
<dbReference type="Pfam" id="PF00249">
    <property type="entry name" value="Myb_DNA-binding"/>
    <property type="match status" value="1"/>
</dbReference>
<dbReference type="SUPFAM" id="SSF48452">
    <property type="entry name" value="TPR-like"/>
    <property type="match status" value="1"/>
</dbReference>
<organism evidence="8 9">
    <name type="scientific">Streblomastix strix</name>
    <dbReference type="NCBI Taxonomy" id="222440"/>
    <lineage>
        <taxon>Eukaryota</taxon>
        <taxon>Metamonada</taxon>
        <taxon>Preaxostyla</taxon>
        <taxon>Oxymonadida</taxon>
        <taxon>Streblomastigidae</taxon>
        <taxon>Streblomastix</taxon>
    </lineage>
</organism>
<dbReference type="InterPro" id="IPR017930">
    <property type="entry name" value="Myb_dom"/>
</dbReference>
<keyword evidence="3" id="KW-0175">Coiled coil</keyword>
<dbReference type="Pfam" id="PF18055">
    <property type="entry name" value="RPN6_N"/>
    <property type="match status" value="1"/>
</dbReference>
<dbReference type="Proteomes" id="UP000324800">
    <property type="component" value="Unassembled WGS sequence"/>
</dbReference>
<feature type="region of interest" description="Disordered" evidence="4">
    <location>
        <begin position="67"/>
        <end position="86"/>
    </location>
</feature>
<evidence type="ECO:0000259" key="7">
    <source>
        <dbReference type="PROSITE" id="PS51294"/>
    </source>
</evidence>
<evidence type="ECO:0000256" key="3">
    <source>
        <dbReference type="SAM" id="Coils"/>
    </source>
</evidence>
<name>A0A5J4XA96_9EUKA</name>
<dbReference type="InterPro" id="IPR036390">
    <property type="entry name" value="WH_DNA-bd_sf"/>
</dbReference>
<keyword evidence="2 8" id="KW-0647">Proteasome</keyword>
<reference evidence="8 9" key="1">
    <citation type="submission" date="2019-03" db="EMBL/GenBank/DDBJ databases">
        <title>Single cell metagenomics reveals metabolic interactions within the superorganism composed of flagellate Streblomastix strix and complex community of Bacteroidetes bacteria on its surface.</title>
        <authorList>
            <person name="Treitli S.C."/>
            <person name="Kolisko M."/>
            <person name="Husnik F."/>
            <person name="Keeling P."/>
            <person name="Hampl V."/>
        </authorList>
    </citation>
    <scope>NUCLEOTIDE SEQUENCE [LARGE SCALE GENOMIC DNA]</scope>
    <source>
        <strain evidence="8">ST1C</strain>
    </source>
</reference>
<dbReference type="SMART" id="SM00717">
    <property type="entry name" value="SANT"/>
    <property type="match status" value="1"/>
</dbReference>
<dbReference type="PROSITE" id="PS51294">
    <property type="entry name" value="HTH_MYB"/>
    <property type="match status" value="1"/>
</dbReference>
<dbReference type="InterPro" id="IPR011990">
    <property type="entry name" value="TPR-like_helical_dom_sf"/>
</dbReference>
<dbReference type="Gene3D" id="1.10.10.60">
    <property type="entry name" value="Homeodomain-like"/>
    <property type="match status" value="1"/>
</dbReference>
<feature type="coiled-coil region" evidence="3">
    <location>
        <begin position="169"/>
        <end position="196"/>
    </location>
</feature>
<dbReference type="Gene3D" id="1.25.40.570">
    <property type="match status" value="1"/>
</dbReference>
<dbReference type="InterPro" id="IPR050871">
    <property type="entry name" value="26S_Proteasome/COP9_Components"/>
</dbReference>
<dbReference type="InterPro" id="IPR040773">
    <property type="entry name" value="Rpn6_N"/>
</dbReference>
<feature type="domain" description="Myb-like" evidence="5">
    <location>
        <begin position="105"/>
        <end position="158"/>
    </location>
</feature>
<evidence type="ECO:0000256" key="1">
    <source>
        <dbReference type="ARBA" id="ARBA00007454"/>
    </source>
</evidence>
<dbReference type="AlphaFoldDB" id="A0A5J4XA96"/>
<dbReference type="InterPro" id="IPR009057">
    <property type="entry name" value="Homeodomain-like_sf"/>
</dbReference>
<protein>
    <submittedName>
        <fullName evidence="8">Putative 26S proteasome non-ATPase regulatory subunit 11</fullName>
    </submittedName>
</protein>
<proteinExistence type="inferred from homology"/>
<dbReference type="EMBL" id="SNRW01000101">
    <property type="protein sequence ID" value="KAA6403429.1"/>
    <property type="molecule type" value="Genomic_DNA"/>
</dbReference>
<sequence length="582" mass="67437">MSRITTRQKKKELNMIVEYIDSDSDTQLNLEQPPIKRKRSEIEISSSGEEEINAQDIIKETLQKQINSESQNDLKDKTTGINPESNNKRIRIENDDVTEINSQILKTEKRKIWTPLEDAQLLKGIAKHGLKWATIVCDPELTWSRTDTQLKDRYRTLLKDEQWSKQLARKMSKKEKEESQNKIEEINMEKDVEQAQSGQTEIEEEVGLNSKAKALSEQSDARGIITLLTEIKPRLMKMASTRMAKIVRAFIDFLVSIHDIDAEREQAIQSWIDFALEEKKVFLRQRLEICLCAFYYQVSQFQKMRTLLMKLLKETKKLDDKRLLVDIHILESQCFIRLMDLPRARAAITSARMEANVIYVPPNLQSRLDYWTGMLYSQERDFKTGFSYFYEAYESYDSQGYQYKVDASHTLKMVALCKTMQGKPEECVALLAGKIALKYNNSDIQAMKRIATAYEHRSLDEYQSALTQFPSELQGDFAVASHLEELGDTLFEQHLQRLVEPYSVVEIDHIAKLIKIDPAIVEKKLAQMILEQKIDAQLDQETRWLTIIEREDENKLLQNTLTSLVALDKALDGLGLKSTFIK</sequence>
<evidence type="ECO:0000259" key="5">
    <source>
        <dbReference type="PROSITE" id="PS50090"/>
    </source>
</evidence>
<dbReference type="InterPro" id="IPR001005">
    <property type="entry name" value="SANT/Myb"/>
</dbReference>
<dbReference type="InterPro" id="IPR000717">
    <property type="entry name" value="PCI_dom"/>
</dbReference>
<evidence type="ECO:0000313" key="8">
    <source>
        <dbReference type="EMBL" id="KAA6403429.1"/>
    </source>
</evidence>
<comment type="similarity">
    <text evidence="1">Belongs to the proteasome subunit S9 family.</text>
</comment>
<dbReference type="OrthoDB" id="1418352at2759"/>
<accession>A0A5J4XA96</accession>
<dbReference type="GO" id="GO:0000502">
    <property type="term" value="C:proteasome complex"/>
    <property type="evidence" value="ECO:0007669"/>
    <property type="project" value="UniProtKB-KW"/>
</dbReference>
<feature type="domain" description="HTH myb-type" evidence="7">
    <location>
        <begin position="105"/>
        <end position="162"/>
    </location>
</feature>
<evidence type="ECO:0000313" key="9">
    <source>
        <dbReference type="Proteomes" id="UP000324800"/>
    </source>
</evidence>
<evidence type="ECO:0000256" key="4">
    <source>
        <dbReference type="SAM" id="MobiDB-lite"/>
    </source>
</evidence>